<gene>
    <name evidence="2" type="ORF">K7G82_04760</name>
</gene>
<evidence type="ECO:0000256" key="1">
    <source>
        <dbReference type="SAM" id="Phobius"/>
    </source>
</evidence>
<keyword evidence="1" id="KW-0472">Membrane</keyword>
<dbReference type="PANTHER" id="PTHR34219:SF5">
    <property type="entry name" value="BLR4505 PROTEIN"/>
    <property type="match status" value="1"/>
</dbReference>
<keyword evidence="1" id="KW-0812">Transmembrane</keyword>
<dbReference type="RefSeq" id="WP_222988696.1">
    <property type="nucleotide sequence ID" value="NZ_JAINVV010000003.1"/>
</dbReference>
<evidence type="ECO:0000313" key="3">
    <source>
        <dbReference type="Proteomes" id="UP000706039"/>
    </source>
</evidence>
<organism evidence="2 3">
    <name type="scientific">Sphingomonas colocasiae</name>
    <dbReference type="NCBI Taxonomy" id="1848973"/>
    <lineage>
        <taxon>Bacteria</taxon>
        <taxon>Pseudomonadati</taxon>
        <taxon>Pseudomonadota</taxon>
        <taxon>Alphaproteobacteria</taxon>
        <taxon>Sphingomonadales</taxon>
        <taxon>Sphingomonadaceae</taxon>
        <taxon>Sphingomonas</taxon>
    </lineage>
</organism>
<name>A0ABS7PJX2_9SPHN</name>
<protein>
    <submittedName>
        <fullName evidence="2">PepSY domain-containing protein</fullName>
    </submittedName>
</protein>
<proteinExistence type="predicted"/>
<evidence type="ECO:0000313" key="2">
    <source>
        <dbReference type="EMBL" id="MBY8821591.1"/>
    </source>
</evidence>
<keyword evidence="3" id="KW-1185">Reference proteome</keyword>
<feature type="transmembrane region" description="Helical" evidence="1">
    <location>
        <begin position="347"/>
        <end position="368"/>
    </location>
</feature>
<feature type="transmembrane region" description="Helical" evidence="1">
    <location>
        <begin position="153"/>
        <end position="181"/>
    </location>
</feature>
<dbReference type="EMBL" id="JAINVV010000003">
    <property type="protein sequence ID" value="MBY8821591.1"/>
    <property type="molecule type" value="Genomic_DNA"/>
</dbReference>
<reference evidence="2 3" key="1">
    <citation type="submission" date="2021-08" db="EMBL/GenBank/DDBJ databases">
        <authorList>
            <person name="Tuo L."/>
        </authorList>
    </citation>
    <scope>NUCLEOTIDE SEQUENCE [LARGE SCALE GENOMIC DNA]</scope>
    <source>
        <strain evidence="2 3">JCM 31229</strain>
    </source>
</reference>
<dbReference type="PANTHER" id="PTHR34219">
    <property type="entry name" value="IRON-REGULATED INNER MEMBRANE PROTEIN-RELATED"/>
    <property type="match status" value="1"/>
</dbReference>
<feature type="transmembrane region" description="Helical" evidence="1">
    <location>
        <begin position="202"/>
        <end position="224"/>
    </location>
</feature>
<sequence length="374" mass="40915">MTAAARRTVSPRRLLRLWHRWFGLFAALWLLALSLTGSAIVFYDELDRWLNADWHSVPVVAAGTESAADDALAAAHAALPGFSPRYIDLPDRPGDTIMLIGADGNGAPVQMFAHPDSGRLLGWRVGGSPAFDRRHVMDSLYALHMDLMLGPAMAWFLGLVSLLWAIDHIPAALLAVPRLAALRSAFLVKGRRLRRLFDLHRAPGMWLYPATLVLAVTGVCLTWQEESRDAVRLFSPVSDRLHYAFDDTVEAGTAPAIGIAHAVAIARRYGAGPADSVAPIAGKGVYGVRSFDPRDLDGMGRLWTYIRMSDGQVVGQRHDNGESAGDLFFAWQYPLHSGKAFGMAGRIAIFVAGLATAALCMTGILLWWRRRRPT</sequence>
<dbReference type="InterPro" id="IPR005625">
    <property type="entry name" value="PepSY-ass_TM"/>
</dbReference>
<keyword evidence="1" id="KW-1133">Transmembrane helix</keyword>
<accession>A0ABS7PJX2</accession>
<dbReference type="Proteomes" id="UP000706039">
    <property type="component" value="Unassembled WGS sequence"/>
</dbReference>
<dbReference type="Pfam" id="PF03929">
    <property type="entry name" value="PepSY_TM"/>
    <property type="match status" value="1"/>
</dbReference>
<feature type="transmembrane region" description="Helical" evidence="1">
    <location>
        <begin position="21"/>
        <end position="43"/>
    </location>
</feature>
<comment type="caution">
    <text evidence="2">The sequence shown here is derived from an EMBL/GenBank/DDBJ whole genome shotgun (WGS) entry which is preliminary data.</text>
</comment>